<reference evidence="3 4" key="1">
    <citation type="submission" date="2014-04" db="EMBL/GenBank/DDBJ databases">
        <authorList>
            <consortium name="DOE Joint Genome Institute"/>
            <person name="Kuo A."/>
            <person name="Martino E."/>
            <person name="Perotto S."/>
            <person name="Kohler A."/>
            <person name="Nagy L.G."/>
            <person name="Floudas D."/>
            <person name="Copeland A."/>
            <person name="Barry K.W."/>
            <person name="Cichocki N."/>
            <person name="Veneault-Fourrey C."/>
            <person name="LaButti K."/>
            <person name="Lindquist E.A."/>
            <person name="Lipzen A."/>
            <person name="Lundell T."/>
            <person name="Morin E."/>
            <person name="Murat C."/>
            <person name="Sun H."/>
            <person name="Tunlid A."/>
            <person name="Henrissat B."/>
            <person name="Grigoriev I.V."/>
            <person name="Hibbett D.S."/>
            <person name="Martin F."/>
            <person name="Nordberg H.P."/>
            <person name="Cantor M.N."/>
            <person name="Hua S.X."/>
        </authorList>
    </citation>
    <scope>NUCLEOTIDE SEQUENCE [LARGE SCALE GENOMIC DNA]</scope>
    <source>
        <strain evidence="3 4">Zn</strain>
    </source>
</reference>
<comment type="pathway">
    <text evidence="1">Mycotoxin biosynthesis.</text>
</comment>
<keyword evidence="4" id="KW-1185">Reference proteome</keyword>
<dbReference type="AlphaFoldDB" id="A0A0C3CD73"/>
<dbReference type="Proteomes" id="UP000054321">
    <property type="component" value="Unassembled WGS sequence"/>
</dbReference>
<sequence>EDYGGGYIGFLEISHKMHVSALYHCFEMLRQNIMCSADVGVIPHHWVKDIPDPFANFNTVHKCRDLDTVARWIEEHEVPPP</sequence>
<dbReference type="HOGENOM" id="CLU_042941_6_0_1"/>
<dbReference type="InParanoid" id="A0A0C3CD73"/>
<dbReference type="InterPro" id="IPR021765">
    <property type="entry name" value="UstYa-like"/>
</dbReference>
<accession>A0A0C3CD73</accession>
<gene>
    <name evidence="3" type="ORF">OIDMADRAFT_94685</name>
</gene>
<dbReference type="PANTHER" id="PTHR33365:SF4">
    <property type="entry name" value="CYCLOCHLOROTINE BIOSYNTHESIS PROTEIN O"/>
    <property type="match status" value="1"/>
</dbReference>
<proteinExistence type="inferred from homology"/>
<evidence type="ECO:0000256" key="1">
    <source>
        <dbReference type="ARBA" id="ARBA00004685"/>
    </source>
</evidence>
<evidence type="ECO:0000256" key="2">
    <source>
        <dbReference type="ARBA" id="ARBA00035112"/>
    </source>
</evidence>
<dbReference type="OrthoDB" id="3687641at2759"/>
<dbReference type="Pfam" id="PF11807">
    <property type="entry name" value="UstYa"/>
    <property type="match status" value="1"/>
</dbReference>
<feature type="non-terminal residue" evidence="3">
    <location>
        <position position="81"/>
    </location>
</feature>
<comment type="similarity">
    <text evidence="2">Belongs to the ustYa family.</text>
</comment>
<evidence type="ECO:0000313" key="3">
    <source>
        <dbReference type="EMBL" id="KIM96898.1"/>
    </source>
</evidence>
<dbReference type="EMBL" id="KN832883">
    <property type="protein sequence ID" value="KIM96898.1"/>
    <property type="molecule type" value="Genomic_DNA"/>
</dbReference>
<dbReference type="GO" id="GO:0043386">
    <property type="term" value="P:mycotoxin biosynthetic process"/>
    <property type="evidence" value="ECO:0007669"/>
    <property type="project" value="InterPro"/>
</dbReference>
<reference evidence="4" key="2">
    <citation type="submission" date="2015-01" db="EMBL/GenBank/DDBJ databases">
        <title>Evolutionary Origins and Diversification of the Mycorrhizal Mutualists.</title>
        <authorList>
            <consortium name="DOE Joint Genome Institute"/>
            <consortium name="Mycorrhizal Genomics Consortium"/>
            <person name="Kohler A."/>
            <person name="Kuo A."/>
            <person name="Nagy L.G."/>
            <person name="Floudas D."/>
            <person name="Copeland A."/>
            <person name="Barry K.W."/>
            <person name="Cichocki N."/>
            <person name="Veneault-Fourrey C."/>
            <person name="LaButti K."/>
            <person name="Lindquist E.A."/>
            <person name="Lipzen A."/>
            <person name="Lundell T."/>
            <person name="Morin E."/>
            <person name="Murat C."/>
            <person name="Riley R."/>
            <person name="Ohm R."/>
            <person name="Sun H."/>
            <person name="Tunlid A."/>
            <person name="Henrissat B."/>
            <person name="Grigoriev I.V."/>
            <person name="Hibbett D.S."/>
            <person name="Martin F."/>
        </authorList>
    </citation>
    <scope>NUCLEOTIDE SEQUENCE [LARGE SCALE GENOMIC DNA]</scope>
    <source>
        <strain evidence="4">Zn</strain>
    </source>
</reference>
<feature type="non-terminal residue" evidence="3">
    <location>
        <position position="1"/>
    </location>
</feature>
<evidence type="ECO:0000313" key="4">
    <source>
        <dbReference type="Proteomes" id="UP000054321"/>
    </source>
</evidence>
<protein>
    <submittedName>
        <fullName evidence="3">Uncharacterized protein</fullName>
    </submittedName>
</protein>
<organism evidence="3 4">
    <name type="scientific">Oidiodendron maius (strain Zn)</name>
    <dbReference type="NCBI Taxonomy" id="913774"/>
    <lineage>
        <taxon>Eukaryota</taxon>
        <taxon>Fungi</taxon>
        <taxon>Dikarya</taxon>
        <taxon>Ascomycota</taxon>
        <taxon>Pezizomycotina</taxon>
        <taxon>Leotiomycetes</taxon>
        <taxon>Leotiomycetes incertae sedis</taxon>
        <taxon>Myxotrichaceae</taxon>
        <taxon>Oidiodendron</taxon>
    </lineage>
</organism>
<name>A0A0C3CD73_OIDMZ</name>
<dbReference type="PANTHER" id="PTHR33365">
    <property type="entry name" value="YALI0B05434P"/>
    <property type="match status" value="1"/>
</dbReference>